<gene>
    <name evidence="1" type="primary">acl1_2</name>
    <name evidence="1" type="ORF">LPJ66_006656</name>
</gene>
<keyword evidence="1" id="KW-0456">Lyase</keyword>
<keyword evidence="1" id="KW-0808">Transferase</keyword>
<organism evidence="1 2">
    <name type="scientific">Kickxella alabastrina</name>
    <dbReference type="NCBI Taxonomy" id="61397"/>
    <lineage>
        <taxon>Eukaryota</taxon>
        <taxon>Fungi</taxon>
        <taxon>Fungi incertae sedis</taxon>
        <taxon>Zoopagomycota</taxon>
        <taxon>Kickxellomycotina</taxon>
        <taxon>Kickxellomycetes</taxon>
        <taxon>Kickxellales</taxon>
        <taxon>Kickxellaceae</taxon>
        <taxon>Kickxella</taxon>
    </lineage>
</organism>
<sequence>MSAKAIREYDGKLLLANYLLQSPTLALEKPTPAFAPAQTRLAQINLSHVSTSDSADQIAEAVEAALDRAELLNPWLQTTKLVAKPDQLIKRRGKSGLLLLNAKWADVK</sequence>
<evidence type="ECO:0000313" key="2">
    <source>
        <dbReference type="Proteomes" id="UP001150581"/>
    </source>
</evidence>
<dbReference type="EC" id="2.3.3.8" evidence="1"/>
<feature type="non-terminal residue" evidence="1">
    <location>
        <position position="108"/>
    </location>
</feature>
<keyword evidence="2" id="KW-1185">Reference proteome</keyword>
<accession>A0ACC1IJE4</accession>
<proteinExistence type="predicted"/>
<reference evidence="1" key="1">
    <citation type="submission" date="2022-07" db="EMBL/GenBank/DDBJ databases">
        <title>Phylogenomic reconstructions and comparative analyses of Kickxellomycotina fungi.</title>
        <authorList>
            <person name="Reynolds N.K."/>
            <person name="Stajich J.E."/>
            <person name="Barry K."/>
            <person name="Grigoriev I.V."/>
            <person name="Crous P."/>
            <person name="Smith M.E."/>
        </authorList>
    </citation>
    <scope>NUCLEOTIDE SEQUENCE</scope>
    <source>
        <strain evidence="1">Benny 63K</strain>
    </source>
</reference>
<protein>
    <submittedName>
        <fullName evidence="1">ATP citrate lyase subunit 1</fullName>
        <ecNumber evidence="1">2.3.3.8</ecNumber>
    </submittedName>
</protein>
<keyword evidence="1" id="KW-0012">Acyltransferase</keyword>
<comment type="caution">
    <text evidence="1">The sequence shown here is derived from an EMBL/GenBank/DDBJ whole genome shotgun (WGS) entry which is preliminary data.</text>
</comment>
<dbReference type="EMBL" id="JANBPG010001080">
    <property type="protein sequence ID" value="KAJ1891911.1"/>
    <property type="molecule type" value="Genomic_DNA"/>
</dbReference>
<evidence type="ECO:0000313" key="1">
    <source>
        <dbReference type="EMBL" id="KAJ1891911.1"/>
    </source>
</evidence>
<name>A0ACC1IJE4_9FUNG</name>
<dbReference type="Proteomes" id="UP001150581">
    <property type="component" value="Unassembled WGS sequence"/>
</dbReference>